<organism evidence="2 3">
    <name type="scientific">Halomonas cupida</name>
    <dbReference type="NCBI Taxonomy" id="44933"/>
    <lineage>
        <taxon>Bacteria</taxon>
        <taxon>Pseudomonadati</taxon>
        <taxon>Pseudomonadota</taxon>
        <taxon>Gammaproteobacteria</taxon>
        <taxon>Oceanospirillales</taxon>
        <taxon>Halomonadaceae</taxon>
        <taxon>Halomonas</taxon>
    </lineage>
</organism>
<gene>
    <name evidence="1" type="ORF">HCU01_15520</name>
    <name evidence="2" type="ORF">SAMN05660971_02142</name>
</gene>
<dbReference type="EMBL" id="BJXU01000052">
    <property type="protein sequence ID" value="GEN23603.1"/>
    <property type="molecule type" value="Genomic_DNA"/>
</dbReference>
<evidence type="ECO:0000313" key="3">
    <source>
        <dbReference type="Proteomes" id="UP000184123"/>
    </source>
</evidence>
<dbReference type="EMBL" id="FRCA01000005">
    <property type="protein sequence ID" value="SHM09814.1"/>
    <property type="molecule type" value="Genomic_DNA"/>
</dbReference>
<evidence type="ECO:0000313" key="4">
    <source>
        <dbReference type="Proteomes" id="UP000321726"/>
    </source>
</evidence>
<dbReference type="PROSITE" id="PS51257">
    <property type="entry name" value="PROKAR_LIPOPROTEIN"/>
    <property type="match status" value="1"/>
</dbReference>
<evidence type="ECO:0000313" key="1">
    <source>
        <dbReference type="EMBL" id="GEN23603.1"/>
    </source>
</evidence>
<protein>
    <submittedName>
        <fullName evidence="2">Uncharacterized protein</fullName>
    </submittedName>
</protein>
<reference evidence="2 3" key="1">
    <citation type="submission" date="2016-11" db="EMBL/GenBank/DDBJ databases">
        <authorList>
            <person name="Jaros S."/>
            <person name="Januszkiewicz K."/>
            <person name="Wedrychowicz H."/>
        </authorList>
    </citation>
    <scope>NUCLEOTIDE SEQUENCE [LARGE SCALE GENOMIC DNA]</scope>
    <source>
        <strain evidence="2 3">DSM 4740</strain>
    </source>
</reference>
<dbReference type="Proteomes" id="UP000184123">
    <property type="component" value="Unassembled WGS sequence"/>
</dbReference>
<keyword evidence="4" id="KW-1185">Reference proteome</keyword>
<accession>A0A1M7G0C9</accession>
<dbReference type="AlphaFoldDB" id="A0A1M7G0C9"/>
<reference evidence="1 4" key="2">
    <citation type="submission" date="2019-07" db="EMBL/GenBank/DDBJ databases">
        <title>Whole genome shotgun sequence of Halomonas cupida NBRC 102219.</title>
        <authorList>
            <person name="Hosoyama A."/>
            <person name="Uohara A."/>
            <person name="Ohji S."/>
            <person name="Ichikawa N."/>
        </authorList>
    </citation>
    <scope>NUCLEOTIDE SEQUENCE [LARGE SCALE GENOMIC DNA]</scope>
    <source>
        <strain evidence="1 4">NBRC 102219</strain>
    </source>
</reference>
<name>A0A1M7G0C9_9GAMM</name>
<sequence length="79" mass="8695">MVSRKFIVFQRHQVPLGTWSSTLACSAVHIGYMDQGHNTAPVAPDGSHEARHTGPLAVLPLWERVVAIPCKRRLAIDPV</sequence>
<evidence type="ECO:0000313" key="2">
    <source>
        <dbReference type="EMBL" id="SHM09814.1"/>
    </source>
</evidence>
<dbReference type="RefSeq" id="WP_073435193.1">
    <property type="nucleotide sequence ID" value="NZ_BJXU01000052.1"/>
</dbReference>
<proteinExistence type="predicted"/>
<dbReference type="Proteomes" id="UP000321726">
    <property type="component" value="Unassembled WGS sequence"/>
</dbReference>